<dbReference type="SUPFAM" id="SSF54928">
    <property type="entry name" value="RNA-binding domain, RBD"/>
    <property type="match status" value="1"/>
</dbReference>
<feature type="compositionally biased region" description="Acidic residues" evidence="2">
    <location>
        <begin position="43"/>
        <end position="56"/>
    </location>
</feature>
<dbReference type="InterPro" id="IPR000504">
    <property type="entry name" value="RRM_dom"/>
</dbReference>
<feature type="compositionally biased region" description="Basic and acidic residues" evidence="2">
    <location>
        <begin position="269"/>
        <end position="299"/>
    </location>
</feature>
<dbReference type="PANTHER" id="PTHR46589">
    <property type="entry name" value="APOPTOTIC CHROMATIN CONDENSATION INDUCER IN THE NUCLEUS"/>
    <property type="match status" value="1"/>
</dbReference>
<dbReference type="InterPro" id="IPR035979">
    <property type="entry name" value="RBD_domain_sf"/>
</dbReference>
<feature type="domain" description="RRM" evidence="3">
    <location>
        <begin position="114"/>
        <end position="190"/>
    </location>
</feature>
<dbReference type="GO" id="GO:0061574">
    <property type="term" value="C:ASAP complex"/>
    <property type="evidence" value="ECO:0007669"/>
    <property type="project" value="TreeGrafter"/>
</dbReference>
<evidence type="ECO:0000256" key="2">
    <source>
        <dbReference type="SAM" id="MobiDB-lite"/>
    </source>
</evidence>
<keyword evidence="5" id="KW-1185">Reference proteome</keyword>
<dbReference type="InterPro" id="IPR012677">
    <property type="entry name" value="Nucleotide-bd_a/b_plait_sf"/>
</dbReference>
<evidence type="ECO:0000256" key="1">
    <source>
        <dbReference type="PROSITE-ProRule" id="PRU00176"/>
    </source>
</evidence>
<accession>A0A8R1E5I0</accession>
<dbReference type="PROSITE" id="PS50102">
    <property type="entry name" value="RRM"/>
    <property type="match status" value="1"/>
</dbReference>
<dbReference type="Gene3D" id="3.30.70.330">
    <property type="match status" value="1"/>
</dbReference>
<evidence type="ECO:0000259" key="3">
    <source>
        <dbReference type="PROSITE" id="PS50102"/>
    </source>
</evidence>
<dbReference type="InterPro" id="IPR034257">
    <property type="entry name" value="Acinus_RRM"/>
</dbReference>
<feature type="compositionally biased region" description="Basic and acidic residues" evidence="2">
    <location>
        <begin position="9"/>
        <end position="20"/>
    </location>
</feature>
<dbReference type="PANTHER" id="PTHR46589:SF1">
    <property type="entry name" value="APOPTOTIC CHROMATIN CONDENSATION INDUCER IN THE NUCLEUS"/>
    <property type="match status" value="1"/>
</dbReference>
<sequence length="395" mass="45625">MQKNSRKSIFRETEKTDTPKPVEPPVEQQVDKESAKPAIQKEDDSDELDYEDDEEPKEAAKEEVEEKTEQKKEKKPEKDDDDVARTSVEKEEKVRGTVTHRRASSPSSRHPLSNIVHIRGLTRPFTERALRSVIEKHGGEIADFWIDKVKSHCFAKLNSESNAENVLKELNDTIWPDGNPKKLAIVFDTEENMTRYKDGLGEVKLPEAVTIGTLTGASRASRLSSSTSQTSVLGGKTNFQITLQNAVRDNDKLDLERKEKRGSLASRLTRLDDKEIEKQKEKAKEKEKEKEKPKEEKEEKKRRRSETPPFSRGAGFMNEKKLRKDEPDEKRGRRSDSRRDDSRRDERRRADRSEERVEDPEPPKKSMEEIFRKTAAIPPIYYLPLTDEQVRFAAR</sequence>
<dbReference type="CDD" id="cd12432">
    <property type="entry name" value="RRM_ACINU"/>
    <property type="match status" value="1"/>
</dbReference>
<dbReference type="InterPro" id="IPR032552">
    <property type="entry name" value="RSB_motif"/>
</dbReference>
<evidence type="ECO:0000313" key="5">
    <source>
        <dbReference type="Proteomes" id="UP000005237"/>
    </source>
</evidence>
<name>A0A8R1E5I0_CAEJA</name>
<reference evidence="4" key="2">
    <citation type="submission" date="2022-06" db="UniProtKB">
        <authorList>
            <consortium name="EnsemblMetazoa"/>
        </authorList>
    </citation>
    <scope>IDENTIFICATION</scope>
    <source>
        <strain evidence="4">DF5081</strain>
    </source>
</reference>
<dbReference type="Proteomes" id="UP000005237">
    <property type="component" value="Unassembled WGS sequence"/>
</dbReference>
<organism evidence="4 5">
    <name type="scientific">Caenorhabditis japonica</name>
    <dbReference type="NCBI Taxonomy" id="281687"/>
    <lineage>
        <taxon>Eukaryota</taxon>
        <taxon>Metazoa</taxon>
        <taxon>Ecdysozoa</taxon>
        <taxon>Nematoda</taxon>
        <taxon>Chromadorea</taxon>
        <taxon>Rhabditida</taxon>
        <taxon>Rhabditina</taxon>
        <taxon>Rhabditomorpha</taxon>
        <taxon>Rhabditoidea</taxon>
        <taxon>Rhabditidae</taxon>
        <taxon>Peloderinae</taxon>
        <taxon>Caenorhabditis</taxon>
    </lineage>
</organism>
<evidence type="ECO:0000313" key="4">
    <source>
        <dbReference type="EnsemblMetazoa" id="CJA24330.1"/>
    </source>
</evidence>
<protein>
    <submittedName>
        <fullName evidence="4">RRM domain-containing protein</fullName>
    </submittedName>
</protein>
<dbReference type="AlphaFoldDB" id="A0A8R1E5I0"/>
<dbReference type="GO" id="GO:0008380">
    <property type="term" value="P:RNA splicing"/>
    <property type="evidence" value="ECO:0007669"/>
    <property type="project" value="TreeGrafter"/>
</dbReference>
<feature type="compositionally biased region" description="Basic and acidic residues" evidence="2">
    <location>
        <begin position="318"/>
        <end position="371"/>
    </location>
</feature>
<feature type="compositionally biased region" description="Basic and acidic residues" evidence="2">
    <location>
        <begin position="29"/>
        <end position="42"/>
    </location>
</feature>
<proteinExistence type="predicted"/>
<feature type="region of interest" description="Disordered" evidence="2">
    <location>
        <begin position="266"/>
        <end position="371"/>
    </location>
</feature>
<keyword evidence="1" id="KW-0694">RNA-binding</keyword>
<dbReference type="Pfam" id="PF16294">
    <property type="entry name" value="RSB_motif"/>
    <property type="match status" value="1"/>
</dbReference>
<dbReference type="GO" id="GO:0071011">
    <property type="term" value="C:precatalytic spliceosome"/>
    <property type="evidence" value="ECO:0007669"/>
    <property type="project" value="TreeGrafter"/>
</dbReference>
<reference evidence="5" key="1">
    <citation type="submission" date="2010-08" db="EMBL/GenBank/DDBJ databases">
        <authorList>
            <consortium name="Caenorhabditis japonica Sequencing Consortium"/>
            <person name="Wilson R.K."/>
        </authorList>
    </citation>
    <scope>NUCLEOTIDE SEQUENCE [LARGE SCALE GENOMIC DNA]</scope>
    <source>
        <strain evidence="5">DF5081</strain>
    </source>
</reference>
<feature type="region of interest" description="Disordered" evidence="2">
    <location>
        <begin position="1"/>
        <end position="111"/>
    </location>
</feature>
<dbReference type="EnsemblMetazoa" id="CJA24330.1">
    <property type="protein sequence ID" value="CJA24330.1"/>
    <property type="gene ID" value="WBGene00179902"/>
</dbReference>
<dbReference type="InterPro" id="IPR052793">
    <property type="entry name" value="EJC-associated_protein"/>
</dbReference>
<dbReference type="GO" id="GO:0003723">
    <property type="term" value="F:RNA binding"/>
    <property type="evidence" value="ECO:0007669"/>
    <property type="project" value="UniProtKB-UniRule"/>
</dbReference>
<feature type="compositionally biased region" description="Basic and acidic residues" evidence="2">
    <location>
        <begin position="57"/>
        <end position="95"/>
    </location>
</feature>